<comment type="subcellular location">
    <subcellularLocation>
        <location evidence="2">Endoplasmic reticulum membrane</location>
        <topology evidence="2">Multi-pass membrane protein</topology>
    </subcellularLocation>
</comment>
<feature type="non-terminal residue" evidence="15">
    <location>
        <position position="251"/>
    </location>
</feature>
<evidence type="ECO:0000256" key="5">
    <source>
        <dbReference type="ARBA" id="ARBA00022723"/>
    </source>
</evidence>
<evidence type="ECO:0008006" key="16">
    <source>
        <dbReference type="Google" id="ProtNLM"/>
    </source>
</evidence>
<dbReference type="Gene3D" id="3.30.2010.10">
    <property type="entry name" value="Metalloproteases ('zincins'), catalytic domain"/>
    <property type="match status" value="1"/>
</dbReference>
<feature type="domain" description="CAAX prenyl protease 1 N-terminal" evidence="14">
    <location>
        <begin position="1"/>
        <end position="168"/>
    </location>
</feature>
<keyword evidence="10" id="KW-0482">Metalloprotease</keyword>
<evidence type="ECO:0000256" key="11">
    <source>
        <dbReference type="ARBA" id="ARBA00023136"/>
    </source>
</evidence>
<evidence type="ECO:0000256" key="12">
    <source>
        <dbReference type="SAM" id="Phobius"/>
    </source>
</evidence>
<keyword evidence="6" id="KW-0378">Hydrolase</keyword>
<evidence type="ECO:0000256" key="2">
    <source>
        <dbReference type="ARBA" id="ARBA00004477"/>
    </source>
</evidence>
<dbReference type="InterPro" id="IPR032456">
    <property type="entry name" value="Peptidase_M48_N"/>
</dbReference>
<comment type="cofactor">
    <cofactor evidence="1">
        <name>Zn(2+)</name>
        <dbReference type="ChEBI" id="CHEBI:29105"/>
    </cofactor>
</comment>
<dbReference type="EMBL" id="BARS01042905">
    <property type="protein sequence ID" value="GAG33877.1"/>
    <property type="molecule type" value="Genomic_DNA"/>
</dbReference>
<sequence>PPPALEAVYKPEDYRKSQEYVRTNTRFAFVTSTFSLAVLLSFWFAGGFNYFDQIVRSWGFVPILNGLFYIGILLIGYSLLTLPFNIYRTFVIEERFGFNRTTPRTFLVDRVKGLGLAALLGASLLAGILALFEYAGYHAWLYCWIAFTGFSLILQYVAPTWIMPLFNKFTPLEPGELKEAILNYARSVDFPIKNVFVMDGSKRSSKSNALFTGFGRNKRIALFDTLIKRHTVPELIAVLAHEIGHHKKKHI</sequence>
<keyword evidence="4 12" id="KW-0812">Transmembrane</keyword>
<keyword evidence="8" id="KW-0862">Zinc</keyword>
<dbReference type="GO" id="GO:0004222">
    <property type="term" value="F:metalloendopeptidase activity"/>
    <property type="evidence" value="ECO:0007669"/>
    <property type="project" value="InterPro"/>
</dbReference>
<feature type="transmembrane region" description="Helical" evidence="12">
    <location>
        <begin position="27"/>
        <end position="46"/>
    </location>
</feature>
<evidence type="ECO:0000313" key="15">
    <source>
        <dbReference type="EMBL" id="GAG33877.1"/>
    </source>
</evidence>
<dbReference type="GO" id="GO:0046872">
    <property type="term" value="F:metal ion binding"/>
    <property type="evidence" value="ECO:0007669"/>
    <property type="project" value="UniProtKB-KW"/>
</dbReference>
<dbReference type="Pfam" id="PF01435">
    <property type="entry name" value="Peptidase_M48"/>
    <property type="match status" value="1"/>
</dbReference>
<comment type="caution">
    <text evidence="15">The sequence shown here is derived from an EMBL/GenBank/DDBJ whole genome shotgun (WGS) entry which is preliminary data.</text>
</comment>
<feature type="transmembrane region" description="Helical" evidence="12">
    <location>
        <begin position="111"/>
        <end position="132"/>
    </location>
</feature>
<dbReference type="FunFam" id="3.30.2010.10:FF:000002">
    <property type="entry name" value="CAAX prenyl protease"/>
    <property type="match status" value="1"/>
</dbReference>
<keyword evidence="11 12" id="KW-0472">Membrane</keyword>
<gene>
    <name evidence="15" type="ORF">S01H1_65029</name>
</gene>
<evidence type="ECO:0000259" key="14">
    <source>
        <dbReference type="Pfam" id="PF16491"/>
    </source>
</evidence>
<evidence type="ECO:0000256" key="7">
    <source>
        <dbReference type="ARBA" id="ARBA00022824"/>
    </source>
</evidence>
<protein>
    <recommendedName>
        <fullName evidence="16">Peptidase M48 domain-containing protein</fullName>
    </recommendedName>
</protein>
<dbReference type="InterPro" id="IPR027057">
    <property type="entry name" value="CAXX_Prtase_1"/>
</dbReference>
<evidence type="ECO:0000256" key="6">
    <source>
        <dbReference type="ARBA" id="ARBA00022801"/>
    </source>
</evidence>
<feature type="transmembrane region" description="Helical" evidence="12">
    <location>
        <begin position="138"/>
        <end position="158"/>
    </location>
</feature>
<name>X0XEP6_9ZZZZ</name>
<dbReference type="AlphaFoldDB" id="X0XEP6"/>
<keyword evidence="3" id="KW-0645">Protease</keyword>
<evidence type="ECO:0000256" key="8">
    <source>
        <dbReference type="ARBA" id="ARBA00022833"/>
    </source>
</evidence>
<feature type="transmembrane region" description="Helical" evidence="12">
    <location>
        <begin position="66"/>
        <end position="90"/>
    </location>
</feature>
<dbReference type="GO" id="GO:0005789">
    <property type="term" value="C:endoplasmic reticulum membrane"/>
    <property type="evidence" value="ECO:0007669"/>
    <property type="project" value="UniProtKB-SubCell"/>
</dbReference>
<dbReference type="InterPro" id="IPR001915">
    <property type="entry name" value="Peptidase_M48"/>
</dbReference>
<evidence type="ECO:0000256" key="4">
    <source>
        <dbReference type="ARBA" id="ARBA00022692"/>
    </source>
</evidence>
<keyword evidence="9 12" id="KW-1133">Transmembrane helix</keyword>
<keyword evidence="5" id="KW-0479">Metal-binding</keyword>
<feature type="domain" description="Peptidase M48" evidence="13">
    <location>
        <begin position="172"/>
        <end position="250"/>
    </location>
</feature>
<evidence type="ECO:0000256" key="10">
    <source>
        <dbReference type="ARBA" id="ARBA00023049"/>
    </source>
</evidence>
<dbReference type="GO" id="GO:0071586">
    <property type="term" value="P:CAAX-box protein processing"/>
    <property type="evidence" value="ECO:0007669"/>
    <property type="project" value="InterPro"/>
</dbReference>
<feature type="non-terminal residue" evidence="15">
    <location>
        <position position="1"/>
    </location>
</feature>
<evidence type="ECO:0000256" key="9">
    <source>
        <dbReference type="ARBA" id="ARBA00022989"/>
    </source>
</evidence>
<evidence type="ECO:0000256" key="3">
    <source>
        <dbReference type="ARBA" id="ARBA00022670"/>
    </source>
</evidence>
<dbReference type="Pfam" id="PF16491">
    <property type="entry name" value="Peptidase_M48_N"/>
    <property type="match status" value="1"/>
</dbReference>
<proteinExistence type="predicted"/>
<evidence type="ECO:0000259" key="13">
    <source>
        <dbReference type="Pfam" id="PF01435"/>
    </source>
</evidence>
<reference evidence="15" key="1">
    <citation type="journal article" date="2014" name="Front. Microbiol.">
        <title>High frequency of phylogenetically diverse reductive dehalogenase-homologous genes in deep subseafloor sedimentary metagenomes.</title>
        <authorList>
            <person name="Kawai M."/>
            <person name="Futagami T."/>
            <person name="Toyoda A."/>
            <person name="Takaki Y."/>
            <person name="Nishi S."/>
            <person name="Hori S."/>
            <person name="Arai W."/>
            <person name="Tsubouchi T."/>
            <person name="Morono Y."/>
            <person name="Uchiyama I."/>
            <person name="Ito T."/>
            <person name="Fujiyama A."/>
            <person name="Inagaki F."/>
            <person name="Takami H."/>
        </authorList>
    </citation>
    <scope>NUCLEOTIDE SEQUENCE</scope>
    <source>
        <strain evidence="15">Expedition CK06-06</strain>
    </source>
</reference>
<organism evidence="15">
    <name type="scientific">marine sediment metagenome</name>
    <dbReference type="NCBI Taxonomy" id="412755"/>
    <lineage>
        <taxon>unclassified sequences</taxon>
        <taxon>metagenomes</taxon>
        <taxon>ecological metagenomes</taxon>
    </lineage>
</organism>
<keyword evidence="7" id="KW-0256">Endoplasmic reticulum</keyword>
<dbReference type="PANTHER" id="PTHR10120">
    <property type="entry name" value="CAAX PRENYL PROTEASE 1"/>
    <property type="match status" value="1"/>
</dbReference>
<accession>X0XEP6</accession>
<dbReference type="CDD" id="cd07343">
    <property type="entry name" value="M48A_Zmpste24p_like"/>
    <property type="match status" value="1"/>
</dbReference>
<evidence type="ECO:0000256" key="1">
    <source>
        <dbReference type="ARBA" id="ARBA00001947"/>
    </source>
</evidence>